<protein>
    <submittedName>
        <fullName evidence="1">Uncharacterized protein</fullName>
    </submittedName>
</protein>
<evidence type="ECO:0000313" key="2">
    <source>
        <dbReference type="Proteomes" id="UP001172386"/>
    </source>
</evidence>
<accession>A0ACC3A756</accession>
<dbReference type="Proteomes" id="UP001172386">
    <property type="component" value="Unassembled WGS sequence"/>
</dbReference>
<organism evidence="1 2">
    <name type="scientific">Neophaeococcomyces mojaviensis</name>
    <dbReference type="NCBI Taxonomy" id="3383035"/>
    <lineage>
        <taxon>Eukaryota</taxon>
        <taxon>Fungi</taxon>
        <taxon>Dikarya</taxon>
        <taxon>Ascomycota</taxon>
        <taxon>Pezizomycotina</taxon>
        <taxon>Eurotiomycetes</taxon>
        <taxon>Chaetothyriomycetidae</taxon>
        <taxon>Chaetothyriales</taxon>
        <taxon>Chaetothyriales incertae sedis</taxon>
        <taxon>Neophaeococcomyces</taxon>
    </lineage>
</organism>
<keyword evidence="2" id="KW-1185">Reference proteome</keyword>
<evidence type="ECO:0000313" key="1">
    <source>
        <dbReference type="EMBL" id="KAJ9656477.1"/>
    </source>
</evidence>
<sequence>MFYMPADGNLIRAQLMQRIKELENRLNNEPSEPSQAVSSSNNAHSPHDQHENQSNDTIDEARETSDEESTVDGRAAKVFRDQYASGIGYFGPSSNHAFFRSISRSFAQILRTATSRQGHAQSMITHTPTHDQQPATVSSTNRNIDAENVILSALPQTSEAVQLIDRFCATSGTMFPFVSKAGLIAALREVTSTRRTPRSATRRALLNIVFAHSLAALGNPDSDVYYQRCTKVLARTKAESADIRLIQVLLLVASYQQQHQMPVSSWTYHALAVKAAFELGLHCPFSYKELSPSDAALSIRSWYSLIIQDRMLCLVLGRPCLLPVQYIRTPALPNPRDVHHRLTTLQDHQREGLLYHKHLTDLYSIVASLLTLMYEDNIETENSLSVWDLMKSRLKLFQDFEQWRHGLDPSFAPLHDDTLKGVLVSNSNISHFRLALSIHYFRALMLLNGPVLTKLLDCAVSESVSEAESQMLFEQCIPVIRHETSLLQDAHKVLFPVLISSIGVVFSDVRHLLGESLDNMQKLQRSSILSLRAREVLSRFTQIFDSIYRNYEDTPNSNAHPWNQPPYPYDPAFNLSQYVTEKAGDFVGGYDLGSFLGDDLHFS</sequence>
<reference evidence="1" key="1">
    <citation type="submission" date="2022-10" db="EMBL/GenBank/DDBJ databases">
        <title>Culturing micro-colonial fungi from biological soil crusts in the Mojave desert and describing Neophaeococcomyces mojavensis, and introducing the new genera and species Taxawa tesnikishii.</title>
        <authorList>
            <person name="Kurbessoian T."/>
            <person name="Stajich J.E."/>
        </authorList>
    </citation>
    <scope>NUCLEOTIDE SEQUENCE</scope>
    <source>
        <strain evidence="1">JES_112</strain>
    </source>
</reference>
<comment type="caution">
    <text evidence="1">The sequence shown here is derived from an EMBL/GenBank/DDBJ whole genome shotgun (WGS) entry which is preliminary data.</text>
</comment>
<dbReference type="EMBL" id="JAPDRQ010000077">
    <property type="protein sequence ID" value="KAJ9656477.1"/>
    <property type="molecule type" value="Genomic_DNA"/>
</dbReference>
<gene>
    <name evidence="1" type="ORF">H2198_004936</name>
</gene>
<proteinExistence type="predicted"/>
<name>A0ACC3A756_9EURO</name>